<dbReference type="Proteomes" id="UP001234297">
    <property type="component" value="Chromosome 2"/>
</dbReference>
<proteinExistence type="predicted"/>
<accession>A0ACC2MFA5</accession>
<sequence>MGRGENHQKRERRRGKRGREDKGEVEGRPEQLVSAQEGDMAPAPAPGMASSTNSSLPVLGGILITSLMSFLALLSH</sequence>
<dbReference type="EMBL" id="CM056810">
    <property type="protein sequence ID" value="KAJ8644299.1"/>
    <property type="molecule type" value="Genomic_DNA"/>
</dbReference>
<keyword evidence="2" id="KW-1185">Reference proteome</keyword>
<reference evidence="1 2" key="1">
    <citation type="journal article" date="2022" name="Hortic Res">
        <title>A haplotype resolved chromosomal level avocado genome allows analysis of novel avocado genes.</title>
        <authorList>
            <person name="Nath O."/>
            <person name="Fletcher S.J."/>
            <person name="Hayward A."/>
            <person name="Shaw L.M."/>
            <person name="Masouleh A.K."/>
            <person name="Furtado A."/>
            <person name="Henry R.J."/>
            <person name="Mitter N."/>
        </authorList>
    </citation>
    <scope>NUCLEOTIDE SEQUENCE [LARGE SCALE GENOMIC DNA]</scope>
    <source>
        <strain evidence="2">cv. Hass</strain>
    </source>
</reference>
<evidence type="ECO:0000313" key="1">
    <source>
        <dbReference type="EMBL" id="KAJ8644299.1"/>
    </source>
</evidence>
<name>A0ACC2MFA5_PERAE</name>
<gene>
    <name evidence="1" type="ORF">MRB53_006047</name>
</gene>
<organism evidence="1 2">
    <name type="scientific">Persea americana</name>
    <name type="common">Avocado</name>
    <dbReference type="NCBI Taxonomy" id="3435"/>
    <lineage>
        <taxon>Eukaryota</taxon>
        <taxon>Viridiplantae</taxon>
        <taxon>Streptophyta</taxon>
        <taxon>Embryophyta</taxon>
        <taxon>Tracheophyta</taxon>
        <taxon>Spermatophyta</taxon>
        <taxon>Magnoliopsida</taxon>
        <taxon>Magnoliidae</taxon>
        <taxon>Laurales</taxon>
        <taxon>Lauraceae</taxon>
        <taxon>Persea</taxon>
    </lineage>
</organism>
<comment type="caution">
    <text evidence="1">The sequence shown here is derived from an EMBL/GenBank/DDBJ whole genome shotgun (WGS) entry which is preliminary data.</text>
</comment>
<protein>
    <submittedName>
        <fullName evidence="1">Uncharacterized protein</fullName>
    </submittedName>
</protein>
<evidence type="ECO:0000313" key="2">
    <source>
        <dbReference type="Proteomes" id="UP001234297"/>
    </source>
</evidence>